<dbReference type="Gene3D" id="3.40.30.10">
    <property type="entry name" value="Glutaredoxin"/>
    <property type="match status" value="1"/>
</dbReference>
<organism evidence="2 3">
    <name type="scientific">Halobaculum lipolyticum</name>
    <dbReference type="NCBI Taxonomy" id="3032001"/>
    <lineage>
        <taxon>Archaea</taxon>
        <taxon>Methanobacteriati</taxon>
        <taxon>Methanobacteriota</taxon>
        <taxon>Stenosarchaea group</taxon>
        <taxon>Halobacteria</taxon>
        <taxon>Halobacteriales</taxon>
        <taxon>Haloferacaceae</taxon>
        <taxon>Halobaculum</taxon>
    </lineage>
</organism>
<evidence type="ECO:0000313" key="3">
    <source>
        <dbReference type="Proteomes" id="UP001596461"/>
    </source>
</evidence>
<name>A0ABD5WAZ9_9EURY</name>
<dbReference type="SUPFAM" id="SSF52833">
    <property type="entry name" value="Thioredoxin-like"/>
    <property type="match status" value="1"/>
</dbReference>
<feature type="domain" description="GST N-terminal" evidence="1">
    <location>
        <begin position="2"/>
        <end position="84"/>
    </location>
</feature>
<dbReference type="PROSITE" id="PS50404">
    <property type="entry name" value="GST_NTER"/>
    <property type="match status" value="1"/>
</dbReference>
<comment type="caution">
    <text evidence="2">The sequence shown here is derived from an EMBL/GenBank/DDBJ whole genome shotgun (WGS) entry which is preliminary data.</text>
</comment>
<dbReference type="AlphaFoldDB" id="A0ABD5WAZ9"/>
<dbReference type="InterPro" id="IPR036249">
    <property type="entry name" value="Thioredoxin-like_sf"/>
</dbReference>
<evidence type="ECO:0000313" key="2">
    <source>
        <dbReference type="EMBL" id="MFC7068139.1"/>
    </source>
</evidence>
<dbReference type="EMBL" id="JBHTAH010000001">
    <property type="protein sequence ID" value="MFC7068139.1"/>
    <property type="molecule type" value="Genomic_DNA"/>
</dbReference>
<dbReference type="GeneID" id="81126650"/>
<dbReference type="InterPro" id="IPR011767">
    <property type="entry name" value="GLR_AS"/>
</dbReference>
<dbReference type="Proteomes" id="UP001596461">
    <property type="component" value="Unassembled WGS sequence"/>
</dbReference>
<proteinExistence type="predicted"/>
<dbReference type="PANTHER" id="PTHR45288">
    <property type="entry name" value="THIOREDOXIN FAMILY PROTEIN"/>
    <property type="match status" value="1"/>
</dbReference>
<dbReference type="RefSeq" id="WP_284031731.1">
    <property type="nucleotide sequence ID" value="NZ_CP126154.1"/>
</dbReference>
<evidence type="ECO:0000259" key="1">
    <source>
        <dbReference type="PROSITE" id="PS50404"/>
    </source>
</evidence>
<sequence length="86" mass="9295">MSDLVLYELEGCPYCAKVKNKLAELDLAYDSVMVPRSHDERTEVEAVSGQTGVPVLVDEEHGVEGMAESDDIVAYLEETYGDGAAA</sequence>
<dbReference type="InterPro" id="IPR004045">
    <property type="entry name" value="Glutathione_S-Trfase_N"/>
</dbReference>
<dbReference type="PROSITE" id="PS51354">
    <property type="entry name" value="GLUTAREDOXIN_2"/>
    <property type="match status" value="1"/>
</dbReference>
<dbReference type="PANTHER" id="PTHR45288:SF1">
    <property type="entry name" value="THIOREDOXIN FAMILY PROTEIN"/>
    <property type="match status" value="1"/>
</dbReference>
<gene>
    <name evidence="2" type="ORF">ACFQL9_00670</name>
</gene>
<accession>A0ABD5WAZ9</accession>
<protein>
    <submittedName>
        <fullName evidence="2">Glutathione S-transferase N-terminal domain-containing protein</fullName>
    </submittedName>
</protein>
<reference evidence="2 3" key="1">
    <citation type="journal article" date="2019" name="Int. J. Syst. Evol. Microbiol.">
        <title>The Global Catalogue of Microorganisms (GCM) 10K type strain sequencing project: providing services to taxonomists for standard genome sequencing and annotation.</title>
        <authorList>
            <consortium name="The Broad Institute Genomics Platform"/>
            <consortium name="The Broad Institute Genome Sequencing Center for Infectious Disease"/>
            <person name="Wu L."/>
            <person name="Ma J."/>
        </authorList>
    </citation>
    <scope>NUCLEOTIDE SEQUENCE [LARGE SCALE GENOMIC DNA]</scope>
    <source>
        <strain evidence="2 3">DT31</strain>
    </source>
</reference>
<dbReference type="Pfam" id="PF13417">
    <property type="entry name" value="GST_N_3"/>
    <property type="match status" value="1"/>
</dbReference>
<keyword evidence="3" id="KW-1185">Reference proteome</keyword>
<dbReference type="PROSITE" id="PS00195">
    <property type="entry name" value="GLUTAREDOXIN_1"/>
    <property type="match status" value="1"/>
</dbReference>